<dbReference type="GO" id="GO:0050660">
    <property type="term" value="F:flavin adenine dinucleotide binding"/>
    <property type="evidence" value="ECO:0007669"/>
    <property type="project" value="InterPro"/>
</dbReference>
<keyword evidence="3" id="KW-0560">Oxidoreductase</keyword>
<dbReference type="RefSeq" id="WP_092147170.1">
    <property type="nucleotide sequence ID" value="NZ_LT629700.1"/>
</dbReference>
<dbReference type="GO" id="GO:0009228">
    <property type="term" value="P:thiamine biosynthetic process"/>
    <property type="evidence" value="ECO:0007669"/>
    <property type="project" value="UniProtKB-KW"/>
</dbReference>
<dbReference type="GO" id="GO:0043799">
    <property type="term" value="F:glycine oxidase activity"/>
    <property type="evidence" value="ECO:0007669"/>
    <property type="project" value="UniProtKB-EC"/>
</dbReference>
<evidence type="ECO:0000256" key="3">
    <source>
        <dbReference type="ARBA" id="ARBA00023002"/>
    </source>
</evidence>
<dbReference type="EC" id="1.4.3.19" evidence="5"/>
<feature type="domain" description="FAD dependent oxidoreductase" evidence="6">
    <location>
        <begin position="7"/>
        <end position="342"/>
    </location>
</feature>
<dbReference type="InterPro" id="IPR006076">
    <property type="entry name" value="FAD-dep_OxRdtase"/>
</dbReference>
<keyword evidence="2" id="KW-0784">Thiamine biosynthesis</keyword>
<dbReference type="SUPFAM" id="SSF51905">
    <property type="entry name" value="FAD/NAD(P)-binding domain"/>
    <property type="match status" value="1"/>
</dbReference>
<evidence type="ECO:0000256" key="4">
    <source>
        <dbReference type="ARBA" id="ARBA00049872"/>
    </source>
</evidence>
<dbReference type="STRING" id="38302.SAMN04488535_0032"/>
<keyword evidence="9" id="KW-1185">Reference proteome</keyword>
<dbReference type="EMBL" id="LT629700">
    <property type="protein sequence ID" value="SDM16934.1"/>
    <property type="molecule type" value="Genomic_DNA"/>
</dbReference>
<proteinExistence type="predicted"/>
<accession>A0A1G9R116</accession>
<reference evidence="8" key="1">
    <citation type="submission" date="2016-10" db="EMBL/GenBank/DDBJ databases">
        <authorList>
            <person name="de Groot N.N."/>
        </authorList>
    </citation>
    <scope>NUCLEOTIDE SEQUENCE [LARGE SCALE GENOMIC DNA]</scope>
    <source>
        <strain evidence="8">DSM 20632</strain>
    </source>
</reference>
<dbReference type="PANTHER" id="PTHR13847:SF289">
    <property type="entry name" value="GLYCINE OXIDASE"/>
    <property type="match status" value="1"/>
</dbReference>
<dbReference type="EMBL" id="LT629700">
    <property type="protein sequence ID" value="SDL57591.1"/>
    <property type="molecule type" value="Genomic_DNA"/>
</dbReference>
<protein>
    <recommendedName>
        <fullName evidence="5">glycine oxidase</fullName>
        <ecNumber evidence="5">1.4.3.19</ecNumber>
    </recommendedName>
</protein>
<dbReference type="NCBIfam" id="TIGR02352">
    <property type="entry name" value="thiamin_ThiO"/>
    <property type="match status" value="1"/>
</dbReference>
<organism evidence="8 9">
    <name type="scientific">Corynebacterium mycetoides</name>
    <dbReference type="NCBI Taxonomy" id="38302"/>
    <lineage>
        <taxon>Bacteria</taxon>
        <taxon>Bacillati</taxon>
        <taxon>Actinomycetota</taxon>
        <taxon>Actinomycetes</taxon>
        <taxon>Mycobacteriales</taxon>
        <taxon>Corynebacteriaceae</taxon>
        <taxon>Corynebacterium</taxon>
    </lineage>
</organism>
<evidence type="ECO:0000313" key="8">
    <source>
        <dbReference type="EMBL" id="SDM16934.1"/>
    </source>
</evidence>
<dbReference type="AlphaFoldDB" id="A0A1G9R116"/>
<comment type="catalytic activity">
    <reaction evidence="4">
        <text>glycine + O2 + H2O = glyoxylate + H2O2 + NH4(+)</text>
        <dbReference type="Rhea" id="RHEA:11532"/>
        <dbReference type="ChEBI" id="CHEBI:15377"/>
        <dbReference type="ChEBI" id="CHEBI:15379"/>
        <dbReference type="ChEBI" id="CHEBI:16240"/>
        <dbReference type="ChEBI" id="CHEBI:28938"/>
        <dbReference type="ChEBI" id="CHEBI:36655"/>
        <dbReference type="ChEBI" id="CHEBI:57305"/>
        <dbReference type="EC" id="1.4.3.19"/>
    </reaction>
</comment>
<dbReference type="SUPFAM" id="SSF54373">
    <property type="entry name" value="FAD-linked reductases, C-terminal domain"/>
    <property type="match status" value="1"/>
</dbReference>
<dbReference type="Pfam" id="PF01266">
    <property type="entry name" value="DAO"/>
    <property type="match status" value="1"/>
</dbReference>
<dbReference type="InterPro" id="IPR036188">
    <property type="entry name" value="FAD/NAD-bd_sf"/>
</dbReference>
<name>A0A1G9R116_9CORY</name>
<evidence type="ECO:0000256" key="5">
    <source>
        <dbReference type="ARBA" id="ARBA00050018"/>
    </source>
</evidence>
<dbReference type="GO" id="GO:0009229">
    <property type="term" value="P:thiamine diphosphate biosynthetic process"/>
    <property type="evidence" value="ECO:0007669"/>
    <property type="project" value="UniProtKB-UniPathway"/>
</dbReference>
<evidence type="ECO:0000313" key="7">
    <source>
        <dbReference type="EMBL" id="SDL57591.1"/>
    </source>
</evidence>
<dbReference type="Proteomes" id="UP000199350">
    <property type="component" value="Chromosome I"/>
</dbReference>
<evidence type="ECO:0000259" key="6">
    <source>
        <dbReference type="Pfam" id="PF01266"/>
    </source>
</evidence>
<dbReference type="OrthoDB" id="3214401at2"/>
<comment type="pathway">
    <text evidence="1">Cofactor biosynthesis; thiamine diphosphate biosynthesis.</text>
</comment>
<gene>
    <name evidence="7" type="ORF">SAMN04488535_0032</name>
    <name evidence="8" type="ORF">SAMN04488535_2202</name>
</gene>
<sequence length="364" mass="38981">MSGTPTAVIGAGIIGLSTALTLADRGHSVTVYDPAPARGASHYAGGMLAPASEVVYKQDPLLPLMQASASRYPELIALCRKYSDLPTGYRTEGTLVVARDRADSTFLDDLLSYQHARGVHAQRLTVRQARALEPALSPALSSAVLSSGDHQVRPRLLTRALIDACTNAGVSFVREQVTDVSDLAHQQVVIAAGLGAKDISGWDEGDKNPLQLRPVYGDILQLRAPKHLDPLATRVVRGVVEGRAIYVIPREDATLTVGATSREDGRANAQAQGVYQLLRDAIEILPGIEDCDFIEAGAGARPATPDDLPYLGRVSERVVVSTGYFRHGILLAALAARCAAELVEKQKPCLDLSACDPMRHRRTQ</sequence>
<evidence type="ECO:0000256" key="2">
    <source>
        <dbReference type="ARBA" id="ARBA00022977"/>
    </source>
</evidence>
<dbReference type="PANTHER" id="PTHR13847">
    <property type="entry name" value="SARCOSINE DEHYDROGENASE-RELATED"/>
    <property type="match status" value="1"/>
</dbReference>
<evidence type="ECO:0000313" key="9">
    <source>
        <dbReference type="Proteomes" id="UP000199350"/>
    </source>
</evidence>
<dbReference type="Gene3D" id="3.50.50.60">
    <property type="entry name" value="FAD/NAD(P)-binding domain"/>
    <property type="match status" value="1"/>
</dbReference>
<evidence type="ECO:0000256" key="1">
    <source>
        <dbReference type="ARBA" id="ARBA00004948"/>
    </source>
</evidence>
<dbReference type="UniPathway" id="UPA00060"/>
<dbReference type="InterPro" id="IPR012727">
    <property type="entry name" value="Gly_oxidase_ThiO"/>
</dbReference>
<dbReference type="Gene3D" id="3.30.9.10">
    <property type="entry name" value="D-Amino Acid Oxidase, subunit A, domain 2"/>
    <property type="match status" value="1"/>
</dbReference>
<dbReference type="GO" id="GO:0005737">
    <property type="term" value="C:cytoplasm"/>
    <property type="evidence" value="ECO:0007669"/>
    <property type="project" value="TreeGrafter"/>
</dbReference>
<reference evidence="9" key="2">
    <citation type="submission" date="2016-10" db="EMBL/GenBank/DDBJ databases">
        <authorList>
            <person name="Varghese N."/>
            <person name="Submissions S."/>
        </authorList>
    </citation>
    <scope>NUCLEOTIDE SEQUENCE [LARGE SCALE GENOMIC DNA]</scope>
    <source>
        <strain evidence="9">DSM 20632</strain>
    </source>
</reference>